<feature type="modified residue" description="4-aspartylphosphate" evidence="2">
    <location>
        <position position="55"/>
    </location>
</feature>
<evidence type="ECO:0000313" key="5">
    <source>
        <dbReference type="Proteomes" id="UP001628193"/>
    </source>
</evidence>
<evidence type="ECO:0000313" key="4">
    <source>
        <dbReference type="EMBL" id="GAB0058657.1"/>
    </source>
</evidence>
<dbReference type="EC" id="2.7.13.3" evidence="4"/>
<dbReference type="GO" id="GO:0004673">
    <property type="term" value="F:protein histidine kinase activity"/>
    <property type="evidence" value="ECO:0007669"/>
    <property type="project" value="UniProtKB-EC"/>
</dbReference>
<dbReference type="CDD" id="cd00156">
    <property type="entry name" value="REC"/>
    <property type="match status" value="1"/>
</dbReference>
<dbReference type="SUPFAM" id="SSF52172">
    <property type="entry name" value="CheY-like"/>
    <property type="match status" value="1"/>
</dbReference>
<dbReference type="SUPFAM" id="SSF46785">
    <property type="entry name" value="Winged helix' DNA-binding domain"/>
    <property type="match status" value="1"/>
</dbReference>
<organism evidence="4 5">
    <name type="scientific">Candidatus Magnetaquiglobus chichijimensis</name>
    <dbReference type="NCBI Taxonomy" id="3141448"/>
    <lineage>
        <taxon>Bacteria</taxon>
        <taxon>Pseudomonadati</taxon>
        <taxon>Pseudomonadota</taxon>
        <taxon>Magnetococcia</taxon>
        <taxon>Magnetococcales</taxon>
        <taxon>Candidatus Magnetaquicoccaceae</taxon>
        <taxon>Candidatus Magnetaquiglobus</taxon>
    </lineage>
</organism>
<keyword evidence="4" id="KW-0808">Transferase</keyword>
<name>A0ABQ0CCQ0_9PROT</name>
<protein>
    <submittedName>
        <fullName evidence="4">Sensor histidine kinase RcsC</fullName>
        <ecNumber evidence="4">2.7.13.3</ecNumber>
    </submittedName>
</protein>
<keyword evidence="5" id="KW-1185">Reference proteome</keyword>
<dbReference type="SMART" id="SM00448">
    <property type="entry name" value="REC"/>
    <property type="match status" value="1"/>
</dbReference>
<dbReference type="Gene3D" id="3.40.50.2300">
    <property type="match status" value="1"/>
</dbReference>
<reference evidence="4 5" key="1">
    <citation type="submission" date="2024-05" db="EMBL/GenBank/DDBJ databases">
        <authorList>
            <consortium name="Candidatus Magnetaquicoccaceae bacterium FCR-1 genome sequencing consortium"/>
            <person name="Shimoshige H."/>
            <person name="Shimamura S."/>
            <person name="Taoka A."/>
            <person name="Kobayashi H."/>
            <person name="Maekawa T."/>
        </authorList>
    </citation>
    <scope>NUCLEOTIDE SEQUENCE [LARGE SCALE GENOMIC DNA]</scope>
    <source>
        <strain evidence="4 5">FCR-1</strain>
    </source>
</reference>
<dbReference type="PANTHER" id="PTHR44591:SF3">
    <property type="entry name" value="RESPONSE REGULATORY DOMAIN-CONTAINING PROTEIN"/>
    <property type="match status" value="1"/>
</dbReference>
<accession>A0ABQ0CCQ0</accession>
<dbReference type="Pfam" id="PF12840">
    <property type="entry name" value="HTH_20"/>
    <property type="match status" value="1"/>
</dbReference>
<dbReference type="InterPro" id="IPR036388">
    <property type="entry name" value="WH-like_DNA-bd_sf"/>
</dbReference>
<dbReference type="InterPro" id="IPR001845">
    <property type="entry name" value="HTH_ArsR_DNA-bd_dom"/>
</dbReference>
<dbReference type="Gene3D" id="1.10.10.10">
    <property type="entry name" value="Winged helix-like DNA-binding domain superfamily/Winged helix DNA-binding domain"/>
    <property type="match status" value="1"/>
</dbReference>
<dbReference type="EMBL" id="BAAFGK010000005">
    <property type="protein sequence ID" value="GAB0058657.1"/>
    <property type="molecule type" value="Genomic_DNA"/>
</dbReference>
<evidence type="ECO:0000256" key="1">
    <source>
        <dbReference type="ARBA" id="ARBA00022553"/>
    </source>
</evidence>
<feature type="domain" description="Response regulatory" evidence="3">
    <location>
        <begin position="6"/>
        <end position="120"/>
    </location>
</feature>
<dbReference type="Pfam" id="PF00072">
    <property type="entry name" value="Response_reg"/>
    <property type="match status" value="1"/>
</dbReference>
<dbReference type="Proteomes" id="UP001628193">
    <property type="component" value="Unassembled WGS sequence"/>
</dbReference>
<evidence type="ECO:0000259" key="3">
    <source>
        <dbReference type="PROSITE" id="PS50110"/>
    </source>
</evidence>
<sequence>MNGMNPILIVDDDPDFCQVVIDVLTKAGFPTLRAGSGHEALNVLRHTKCDIVLLDLVLPGMDGLEVLRRIHELDEHAKVILITAFATIENAVNSIKMGATEFLTKPFRINDFTTMIHRTIEEIRFEGKARELNLDPLLASLSHPIRRGIADALNEQEELRLTDLMQRLSITDHTKLTFHLKNLMEHGIIDKNRNRGYILTQRGRMLLSGLRRISMSLGVNGHVKVG</sequence>
<proteinExistence type="predicted"/>
<comment type="caution">
    <text evidence="4">The sequence shown here is derived from an EMBL/GenBank/DDBJ whole genome shotgun (WGS) entry which is preliminary data.</text>
</comment>
<dbReference type="PANTHER" id="PTHR44591">
    <property type="entry name" value="STRESS RESPONSE REGULATOR PROTEIN 1"/>
    <property type="match status" value="1"/>
</dbReference>
<dbReference type="PROSITE" id="PS50110">
    <property type="entry name" value="RESPONSE_REGULATORY"/>
    <property type="match status" value="1"/>
</dbReference>
<keyword evidence="4" id="KW-0418">Kinase</keyword>
<dbReference type="InterPro" id="IPR036390">
    <property type="entry name" value="WH_DNA-bd_sf"/>
</dbReference>
<dbReference type="SMART" id="SM00418">
    <property type="entry name" value="HTH_ARSR"/>
    <property type="match status" value="1"/>
</dbReference>
<keyword evidence="1 2" id="KW-0597">Phosphoprotein</keyword>
<dbReference type="InterPro" id="IPR011006">
    <property type="entry name" value="CheY-like_superfamily"/>
</dbReference>
<dbReference type="InterPro" id="IPR001789">
    <property type="entry name" value="Sig_transdc_resp-reg_receiver"/>
</dbReference>
<dbReference type="InterPro" id="IPR050595">
    <property type="entry name" value="Bact_response_regulator"/>
</dbReference>
<gene>
    <name evidence="4" type="primary">rcsC_74</name>
    <name evidence="4" type="ORF">SIID45300_03010</name>
</gene>
<evidence type="ECO:0000256" key="2">
    <source>
        <dbReference type="PROSITE-ProRule" id="PRU00169"/>
    </source>
</evidence>
<reference evidence="4 5" key="2">
    <citation type="submission" date="2024-09" db="EMBL/GenBank/DDBJ databases">
        <title>Draft genome sequence of Candidatus Magnetaquicoccaceae bacterium FCR-1.</title>
        <authorList>
            <person name="Shimoshige H."/>
            <person name="Shimamura S."/>
            <person name="Taoka A."/>
            <person name="Kobayashi H."/>
            <person name="Maekawa T."/>
        </authorList>
    </citation>
    <scope>NUCLEOTIDE SEQUENCE [LARGE SCALE GENOMIC DNA]</scope>
    <source>
        <strain evidence="4 5">FCR-1</strain>
    </source>
</reference>